<dbReference type="EMBL" id="CP021108">
    <property type="protein sequence ID" value="ARP81231.1"/>
    <property type="molecule type" value="Genomic_DNA"/>
</dbReference>
<dbReference type="Proteomes" id="UP000194151">
    <property type="component" value="Chromosome"/>
</dbReference>
<reference evidence="1 2" key="1">
    <citation type="submission" date="2017-05" db="EMBL/GenBank/DDBJ databases">
        <title>Complete and WGS of Bordetella genogroups.</title>
        <authorList>
            <person name="Spilker T."/>
            <person name="LiPuma J."/>
        </authorList>
    </citation>
    <scope>NUCLEOTIDE SEQUENCE [LARGE SCALE GENOMIC DNA]</scope>
    <source>
        <strain evidence="1 2">AU19157</strain>
    </source>
</reference>
<organism evidence="1 2">
    <name type="scientific">Bordetella genomosp. 8</name>
    <dbReference type="NCBI Taxonomy" id="1416806"/>
    <lineage>
        <taxon>Bacteria</taxon>
        <taxon>Pseudomonadati</taxon>
        <taxon>Pseudomonadota</taxon>
        <taxon>Betaproteobacteria</taxon>
        <taxon>Burkholderiales</taxon>
        <taxon>Alcaligenaceae</taxon>
        <taxon>Bordetella</taxon>
    </lineage>
</organism>
<evidence type="ECO:0000313" key="1">
    <source>
        <dbReference type="EMBL" id="ARP81231.1"/>
    </source>
</evidence>
<dbReference type="AlphaFoldDB" id="A0A1W6YJL9"/>
<proteinExistence type="predicted"/>
<dbReference type="KEGG" id="bgv:CAL12_10525"/>
<accession>A0A1W6YJL9</accession>
<dbReference type="STRING" id="1416806.CAL12_10525"/>
<protein>
    <recommendedName>
        <fullName evidence="3">Arylsulfatase</fullName>
    </recommendedName>
</protein>
<dbReference type="OrthoDB" id="6497321at2"/>
<name>A0A1W6YJL9_9BORD</name>
<evidence type="ECO:0000313" key="2">
    <source>
        <dbReference type="Proteomes" id="UP000194151"/>
    </source>
</evidence>
<evidence type="ECO:0008006" key="3">
    <source>
        <dbReference type="Google" id="ProtNLM"/>
    </source>
</evidence>
<dbReference type="RefSeq" id="WP_086064427.1">
    <property type="nucleotide sequence ID" value="NZ_CP021108.1"/>
</dbReference>
<gene>
    <name evidence="1" type="ORF">CAL12_10525</name>
</gene>
<sequence length="211" mass="22356">MRLSFLHTIPANEAIFQQAALLEDWPAQNLRHTVRADLRQAMDLQPAPDGDAHRAVEAILRELSTDADAIVVTCATLGPAVDTMSGFAIPIIRADAALAEAASRAGNNITVLCAVASTIEPNRVLFERYAAGTGSSVTVRLIPEAWPLFQAGDLEACLNTCALAAEDAYRQGADVVAYAHPWMGPAADRVAAGPKPLHAAQAALRAIVSRR</sequence>
<keyword evidence="2" id="KW-1185">Reference proteome</keyword>